<comment type="caution">
    <text evidence="1">The sequence shown here is derived from an EMBL/GenBank/DDBJ whole genome shotgun (WGS) entry which is preliminary data.</text>
</comment>
<dbReference type="OrthoDB" id="636834at2"/>
<sequence length="399" mass="46279">MIEKQNTLEWLDFIITIAIDADESEVNTLNAAQYEHITEKIYERKQNYISFLNHQRLNLLGRRKIGHLVKAHHGSLLILLDHAAHARTRINPLNTLTEDALHQILSCVYELLSFIQSSFGEYLDLDERAPDAYLAEFDRHHQHRITTVKKQLTSKSADPNLVAILLGTLSTAAGSGELQPPSFRTIFYQRELLYGLEQMLWNGPQSKIDDALVELLVYLNFNCRPFMNYYTQHLASRIDRVEPAKEKIHQLLLHYKQFNQMHRKPGVRLSQADYDIKKFVSNWFTQEIVFLKEQSQSNVSLTEQPAFTKSKPKPETFKVLVLLSVDQIGLFLRAIDSLRIVKARSMNAVFEAIVPFLSTPRKAEISWDSMRSKSYSFEEKDKQTVIKLLESVITWIKEY</sequence>
<gene>
    <name evidence="1" type="ORF">E0F88_00415</name>
</gene>
<organism evidence="1 2">
    <name type="scientific">Dyadobacter psychrotolerans</name>
    <dbReference type="NCBI Taxonomy" id="2541721"/>
    <lineage>
        <taxon>Bacteria</taxon>
        <taxon>Pseudomonadati</taxon>
        <taxon>Bacteroidota</taxon>
        <taxon>Cytophagia</taxon>
        <taxon>Cytophagales</taxon>
        <taxon>Spirosomataceae</taxon>
        <taxon>Dyadobacter</taxon>
    </lineage>
</organism>
<evidence type="ECO:0000313" key="2">
    <source>
        <dbReference type="Proteomes" id="UP000294850"/>
    </source>
</evidence>
<reference evidence="1 2" key="1">
    <citation type="submission" date="2019-03" db="EMBL/GenBank/DDBJ databases">
        <title>Dyadobacter AR-3-6 sp. nov., isolated from arctic soil.</title>
        <authorList>
            <person name="Chaudhary D.K."/>
        </authorList>
    </citation>
    <scope>NUCLEOTIDE SEQUENCE [LARGE SCALE GENOMIC DNA]</scope>
    <source>
        <strain evidence="1 2">AR-3-6</strain>
    </source>
</reference>
<proteinExistence type="predicted"/>
<keyword evidence="2" id="KW-1185">Reference proteome</keyword>
<name>A0A4R5DU87_9BACT</name>
<dbReference type="Proteomes" id="UP000294850">
    <property type="component" value="Unassembled WGS sequence"/>
</dbReference>
<protein>
    <submittedName>
        <fullName evidence="1">Uncharacterized protein</fullName>
    </submittedName>
</protein>
<dbReference type="AlphaFoldDB" id="A0A4R5DU87"/>
<dbReference type="EMBL" id="SMFL01000001">
    <property type="protein sequence ID" value="TDE18052.1"/>
    <property type="molecule type" value="Genomic_DNA"/>
</dbReference>
<dbReference type="RefSeq" id="WP_131955589.1">
    <property type="nucleotide sequence ID" value="NZ_SMFL01000001.1"/>
</dbReference>
<evidence type="ECO:0000313" key="1">
    <source>
        <dbReference type="EMBL" id="TDE18052.1"/>
    </source>
</evidence>
<accession>A0A4R5DU87</accession>